<dbReference type="RefSeq" id="WP_147078370.1">
    <property type="nucleotide sequence ID" value="NZ_BJZT01000018.1"/>
</dbReference>
<dbReference type="AlphaFoldDB" id="A0A512IPB6"/>
<sequence length="83" mass="8966">MTGRSALILITVLAASGAFAEEAVPAVAPKPPERLQGFLSHGDSGDVLEDFFGSRVERAAPEETGGSRKYDPAIRWDDRPVRR</sequence>
<name>A0A512IPB6_9HYPH</name>
<evidence type="ECO:0000256" key="2">
    <source>
        <dbReference type="SAM" id="SignalP"/>
    </source>
</evidence>
<evidence type="ECO:0000313" key="4">
    <source>
        <dbReference type="Proteomes" id="UP000321258"/>
    </source>
</evidence>
<dbReference type="Proteomes" id="UP000321258">
    <property type="component" value="Unassembled WGS sequence"/>
</dbReference>
<organism evidence="3 4">
    <name type="scientific">Methylobacterium haplocladii</name>
    <dbReference type="NCBI Taxonomy" id="1176176"/>
    <lineage>
        <taxon>Bacteria</taxon>
        <taxon>Pseudomonadati</taxon>
        <taxon>Pseudomonadota</taxon>
        <taxon>Alphaproteobacteria</taxon>
        <taxon>Hyphomicrobiales</taxon>
        <taxon>Methylobacteriaceae</taxon>
        <taxon>Methylobacterium</taxon>
    </lineage>
</organism>
<protein>
    <submittedName>
        <fullName evidence="3">Uncharacterized protein</fullName>
    </submittedName>
</protein>
<dbReference type="EMBL" id="BJZT01000018">
    <property type="protein sequence ID" value="GEO99478.1"/>
    <property type="molecule type" value="Genomic_DNA"/>
</dbReference>
<reference evidence="3 4" key="1">
    <citation type="submission" date="2019-07" db="EMBL/GenBank/DDBJ databases">
        <title>Whole genome shotgun sequence of Methylobacterium haplocladii NBRC 107714.</title>
        <authorList>
            <person name="Hosoyama A."/>
            <person name="Uohara A."/>
            <person name="Ohji S."/>
            <person name="Ichikawa N."/>
        </authorList>
    </citation>
    <scope>NUCLEOTIDE SEQUENCE [LARGE SCALE GENOMIC DNA]</scope>
    <source>
        <strain evidence="3 4">NBRC 107714</strain>
    </source>
</reference>
<comment type="caution">
    <text evidence="3">The sequence shown here is derived from an EMBL/GenBank/DDBJ whole genome shotgun (WGS) entry which is preliminary data.</text>
</comment>
<evidence type="ECO:0000256" key="1">
    <source>
        <dbReference type="SAM" id="MobiDB-lite"/>
    </source>
</evidence>
<feature type="region of interest" description="Disordered" evidence="1">
    <location>
        <begin position="57"/>
        <end position="83"/>
    </location>
</feature>
<keyword evidence="4" id="KW-1185">Reference proteome</keyword>
<proteinExistence type="predicted"/>
<evidence type="ECO:0000313" key="3">
    <source>
        <dbReference type="EMBL" id="GEO99478.1"/>
    </source>
</evidence>
<feature type="signal peptide" evidence="2">
    <location>
        <begin position="1"/>
        <end position="20"/>
    </location>
</feature>
<keyword evidence="2" id="KW-0732">Signal</keyword>
<gene>
    <name evidence="3" type="ORF">MHA02_18660</name>
</gene>
<feature type="chain" id="PRO_5021991275" evidence="2">
    <location>
        <begin position="21"/>
        <end position="83"/>
    </location>
</feature>
<accession>A0A512IPB6</accession>